<name>A0AAE7X0D2_9CAUD</name>
<reference evidence="2" key="1">
    <citation type="submission" date="2021-07" db="EMBL/GenBank/DDBJ databases">
        <authorList>
            <person name="Roth S.J."/>
            <person name="Krukonis G.P."/>
            <person name="Delesalle V.A."/>
        </authorList>
    </citation>
    <scope>NUCLEOTIDE SEQUENCE</scope>
</reference>
<evidence type="ECO:0000313" key="2">
    <source>
        <dbReference type="EMBL" id="QZA70489.1"/>
    </source>
</evidence>
<keyword evidence="3" id="KW-1185">Reference proteome</keyword>
<evidence type="ECO:0000313" key="3">
    <source>
        <dbReference type="Proteomes" id="UP000828678"/>
    </source>
</evidence>
<dbReference type="Proteomes" id="UP000828678">
    <property type="component" value="Segment"/>
</dbReference>
<sequence length="56" mass="6555">MTKMSKGRKTQHVARGGPYDGRTLWLHTAGTLSFRVQSYDRRKGHYDQQGIWVFDE</sequence>
<organism evidence="2 3">
    <name type="scientific">Erwinia phage AH03</name>
    <dbReference type="NCBI Taxonomy" id="2869568"/>
    <lineage>
        <taxon>Viruses</taxon>
        <taxon>Duplodnaviria</taxon>
        <taxon>Heunggongvirae</taxon>
        <taxon>Uroviricota</taxon>
        <taxon>Caudoviricetes</taxon>
        <taxon>Ahotrevirus</taxon>
        <taxon>Ahotrevirus AH03</taxon>
    </lineage>
</organism>
<accession>A0AAE7X0D2</accession>
<proteinExistence type="predicted"/>
<protein>
    <submittedName>
        <fullName evidence="2">Uncharacterized protein</fullName>
    </submittedName>
</protein>
<evidence type="ECO:0000256" key="1">
    <source>
        <dbReference type="SAM" id="MobiDB-lite"/>
    </source>
</evidence>
<feature type="compositionally biased region" description="Basic residues" evidence="1">
    <location>
        <begin position="1"/>
        <end position="12"/>
    </location>
</feature>
<feature type="region of interest" description="Disordered" evidence="1">
    <location>
        <begin position="1"/>
        <end position="20"/>
    </location>
</feature>
<dbReference type="EMBL" id="MZ501266">
    <property type="protein sequence ID" value="QZA70489.1"/>
    <property type="molecule type" value="Genomic_DNA"/>
</dbReference>
<gene>
    <name evidence="2" type="primary">9</name>
    <name evidence="2" type="ORF">AH03_9</name>
</gene>